<dbReference type="EMBL" id="SPLM01000002">
    <property type="protein sequence ID" value="TMW68752.1"/>
    <property type="molecule type" value="Genomic_DNA"/>
</dbReference>
<gene>
    <name evidence="1" type="ORF">Poli38472_006220</name>
</gene>
<accession>A0A8K1CRY4</accession>
<reference evidence="1" key="1">
    <citation type="submission" date="2019-03" db="EMBL/GenBank/DDBJ databases">
        <title>Long read genome sequence of the mycoparasitic Pythium oligandrum ATCC 38472 isolated from sugarbeet rhizosphere.</title>
        <authorList>
            <person name="Gaulin E."/>
        </authorList>
    </citation>
    <scope>NUCLEOTIDE SEQUENCE</scope>
    <source>
        <strain evidence="1">ATCC 38472_TT</strain>
    </source>
</reference>
<evidence type="ECO:0000313" key="2">
    <source>
        <dbReference type="Proteomes" id="UP000794436"/>
    </source>
</evidence>
<dbReference type="Proteomes" id="UP000794436">
    <property type="component" value="Unassembled WGS sequence"/>
</dbReference>
<comment type="caution">
    <text evidence="1">The sequence shown here is derived from an EMBL/GenBank/DDBJ whole genome shotgun (WGS) entry which is preliminary data.</text>
</comment>
<sequence>MPVDATVVLERETQLRDAIAKYETLVTLATQSKQHVDFAFVWPREIRLYLADCLVTLARLKRLAATQGTEENKDDEIPYLLARAREIYTDPELTNSKMCALGRIHVLIEEAEALRQSEHAPEALATFANAIELCRNVGDQETESRLVRVTQVMQLELNATAHLDTVMSQSHTPESEKQILTEAFQRLAGNDGLLQNDQLPNLAQALDGNSTKAFDTTEVDELWRQLMRCKPSGSTVEASSGIDMATLWCWWMSEAKYAYQRRSRYK</sequence>
<evidence type="ECO:0000313" key="1">
    <source>
        <dbReference type="EMBL" id="TMW68752.1"/>
    </source>
</evidence>
<protein>
    <submittedName>
        <fullName evidence="1">Uncharacterized protein</fullName>
    </submittedName>
</protein>
<name>A0A8K1CRY4_PYTOL</name>
<keyword evidence="2" id="KW-1185">Reference proteome</keyword>
<organism evidence="1 2">
    <name type="scientific">Pythium oligandrum</name>
    <name type="common">Mycoparasitic fungus</name>
    <dbReference type="NCBI Taxonomy" id="41045"/>
    <lineage>
        <taxon>Eukaryota</taxon>
        <taxon>Sar</taxon>
        <taxon>Stramenopiles</taxon>
        <taxon>Oomycota</taxon>
        <taxon>Peronosporomycetes</taxon>
        <taxon>Pythiales</taxon>
        <taxon>Pythiaceae</taxon>
        <taxon>Pythium</taxon>
    </lineage>
</organism>
<proteinExistence type="predicted"/>
<dbReference type="AlphaFoldDB" id="A0A8K1CRY4"/>
<dbReference type="OrthoDB" id="98532at2759"/>